<name>A0A5C7IJC3_9ROSI</name>
<dbReference type="Pfam" id="PF03101">
    <property type="entry name" value="FAR1"/>
    <property type="match status" value="1"/>
</dbReference>
<protein>
    <recommendedName>
        <fullName evidence="6">SWIM-type domain-containing protein</fullName>
    </recommendedName>
</protein>
<keyword evidence="2 4" id="KW-0863">Zinc-finger</keyword>
<dbReference type="SMART" id="SM00575">
    <property type="entry name" value="ZnF_PMZ"/>
    <property type="match status" value="1"/>
</dbReference>
<evidence type="ECO:0000313" key="7">
    <source>
        <dbReference type="EMBL" id="TXG68752.1"/>
    </source>
</evidence>
<keyword evidence="8" id="KW-1185">Reference proteome</keyword>
<feature type="compositionally biased region" description="Basic and acidic residues" evidence="5">
    <location>
        <begin position="691"/>
        <end position="713"/>
    </location>
</feature>
<dbReference type="PANTHER" id="PTHR47718">
    <property type="entry name" value="OS01G0519700 PROTEIN"/>
    <property type="match status" value="1"/>
</dbReference>
<comment type="caution">
    <text evidence="7">The sequence shown here is derived from an EMBL/GenBank/DDBJ whole genome shotgun (WGS) entry which is preliminary data.</text>
</comment>
<dbReference type="InterPro" id="IPR007527">
    <property type="entry name" value="Znf_SWIM"/>
</dbReference>
<keyword evidence="1" id="KW-0479">Metal-binding</keyword>
<gene>
    <name evidence="7" type="ORF">EZV62_003687</name>
</gene>
<feature type="region of interest" description="Disordered" evidence="5">
    <location>
        <begin position="626"/>
        <end position="723"/>
    </location>
</feature>
<evidence type="ECO:0000313" key="8">
    <source>
        <dbReference type="Proteomes" id="UP000323000"/>
    </source>
</evidence>
<dbReference type="OrthoDB" id="1643882at2759"/>
<dbReference type="InterPro" id="IPR018289">
    <property type="entry name" value="MULE_transposase_dom"/>
</dbReference>
<accession>A0A5C7IJC3</accession>
<dbReference type="Pfam" id="PF04434">
    <property type="entry name" value="SWIM"/>
    <property type="match status" value="1"/>
</dbReference>
<feature type="compositionally biased region" description="Basic and acidic residues" evidence="5">
    <location>
        <begin position="42"/>
        <end position="51"/>
    </location>
</feature>
<dbReference type="PROSITE" id="PS50966">
    <property type="entry name" value="ZF_SWIM"/>
    <property type="match status" value="1"/>
</dbReference>
<dbReference type="Pfam" id="PF10551">
    <property type="entry name" value="MULE"/>
    <property type="match status" value="1"/>
</dbReference>
<dbReference type="InterPro" id="IPR006564">
    <property type="entry name" value="Znf_PMZ"/>
</dbReference>
<proteinExistence type="predicted"/>
<organism evidence="7 8">
    <name type="scientific">Acer yangbiense</name>
    <dbReference type="NCBI Taxonomy" id="1000413"/>
    <lineage>
        <taxon>Eukaryota</taxon>
        <taxon>Viridiplantae</taxon>
        <taxon>Streptophyta</taxon>
        <taxon>Embryophyta</taxon>
        <taxon>Tracheophyta</taxon>
        <taxon>Spermatophyta</taxon>
        <taxon>Magnoliopsida</taxon>
        <taxon>eudicotyledons</taxon>
        <taxon>Gunneridae</taxon>
        <taxon>Pentapetalae</taxon>
        <taxon>rosids</taxon>
        <taxon>malvids</taxon>
        <taxon>Sapindales</taxon>
        <taxon>Sapindaceae</taxon>
        <taxon>Hippocastanoideae</taxon>
        <taxon>Acereae</taxon>
        <taxon>Acer</taxon>
    </lineage>
</organism>
<dbReference type="InterPro" id="IPR004330">
    <property type="entry name" value="FAR1_DNA_bnd_dom"/>
</dbReference>
<evidence type="ECO:0000256" key="4">
    <source>
        <dbReference type="PROSITE-ProRule" id="PRU00325"/>
    </source>
</evidence>
<feature type="region of interest" description="Disordered" evidence="5">
    <location>
        <begin position="829"/>
        <end position="849"/>
    </location>
</feature>
<dbReference type="AlphaFoldDB" id="A0A5C7IJC3"/>
<dbReference type="GO" id="GO:0008270">
    <property type="term" value="F:zinc ion binding"/>
    <property type="evidence" value="ECO:0007669"/>
    <property type="project" value="UniProtKB-KW"/>
</dbReference>
<sequence length="849" mass="97452">MENHEDEFNTQYSNSIEECSDDMHSDSDSDSGSVNILDDGEEKGRDTNEARICETPVIGSYSKKATPQKKREERRCECEAMLEIKMNKNGKYVVTKFIVEHTHDLVPASSSHILRSQRKIQPSQAGLINQMHSAGLKPSQIFSYMATEAGGSQHLNFIEADCNNFIMRKRAEFLKKGDAQCLLEYFKQKQIGDKSFFYAIRTNSENEICGCFFCDGKSRRDYALFGDAICFDTTFKTNNYNMVCAPIVGVNNHGQSLLFGCGLLDGETTEACKWLFTVFLQAMEGKEPETVFTDQAQAIATAISEVLPNSHHRLCLWHIFQNAAKRLSQVFNEFKTFSKDFKKCVYYPETVEEFELEWQALLDHYGLGENTWLEGLYKLREKWAQVYARSHFCAGMTTSQRSESINKFLKKFFKRKLILREFVVQYDKAIADRREKKRLVETTTMQTKRNLFCAWNVEYEASKFYTRKIFHYFQDELKKLVDWRLEFENDDGKTRRYKVVKLVTRNLETREIKRSVIYIPSTQLVSCSCRKFEFDGILCAHALKLFRELEFSSLPSKYYLKRWSNDVTYGLDFDIDMEALKSNLDSSSMVQYSELSHIAQRIIVKGTRNDQSYTSVKSELLKLEEKVESHKNSEQRHAGTNDDINSHNHENDDGENMRLCDPKIQKSVGRGKGRMKNALEAKHSNKRVSSKRKDALQKQSYVDELKKKSHGDEGSSGQANQNHMSTHYSNIFQIIPDGQGILYQNHPSTHYVNGFPAVPGGEGNIPQQNHPYTHYPNGFLNVPIGQRIPYHPLGYQIEHPSDYSRPQGDFNINTVWKAVEIGMACVSPNSAKKANHDSGSDGTEGMFGN</sequence>
<dbReference type="PANTHER" id="PTHR47718:SF7">
    <property type="entry name" value="PROTEIN FAR1-RELATED SEQUENCE"/>
    <property type="match status" value="1"/>
</dbReference>
<evidence type="ECO:0000256" key="1">
    <source>
        <dbReference type="ARBA" id="ARBA00022723"/>
    </source>
</evidence>
<dbReference type="EMBL" id="VAHF01000002">
    <property type="protein sequence ID" value="TXG68752.1"/>
    <property type="molecule type" value="Genomic_DNA"/>
</dbReference>
<evidence type="ECO:0000256" key="3">
    <source>
        <dbReference type="ARBA" id="ARBA00022833"/>
    </source>
</evidence>
<evidence type="ECO:0000256" key="2">
    <source>
        <dbReference type="ARBA" id="ARBA00022771"/>
    </source>
</evidence>
<feature type="compositionally biased region" description="Basic and acidic residues" evidence="5">
    <location>
        <begin position="626"/>
        <end position="664"/>
    </location>
</feature>
<reference evidence="8" key="1">
    <citation type="journal article" date="2019" name="Gigascience">
        <title>De novo genome assembly of the endangered Acer yangbiense, a plant species with extremely small populations endemic to Yunnan Province, China.</title>
        <authorList>
            <person name="Yang J."/>
            <person name="Wariss H.M."/>
            <person name="Tao L."/>
            <person name="Zhang R."/>
            <person name="Yun Q."/>
            <person name="Hollingsworth P."/>
            <person name="Dao Z."/>
            <person name="Luo G."/>
            <person name="Guo H."/>
            <person name="Ma Y."/>
            <person name="Sun W."/>
        </authorList>
    </citation>
    <scope>NUCLEOTIDE SEQUENCE [LARGE SCALE GENOMIC DNA]</scope>
    <source>
        <strain evidence="8">cv. Malutang</strain>
    </source>
</reference>
<keyword evidence="3" id="KW-0862">Zinc</keyword>
<dbReference type="Proteomes" id="UP000323000">
    <property type="component" value="Chromosome 2"/>
</dbReference>
<evidence type="ECO:0000256" key="5">
    <source>
        <dbReference type="SAM" id="MobiDB-lite"/>
    </source>
</evidence>
<feature type="region of interest" description="Disordered" evidence="5">
    <location>
        <begin position="1"/>
        <end position="51"/>
    </location>
</feature>
<evidence type="ECO:0000259" key="6">
    <source>
        <dbReference type="PROSITE" id="PS50966"/>
    </source>
</evidence>
<feature type="domain" description="SWIM-type" evidence="6">
    <location>
        <begin position="518"/>
        <end position="550"/>
    </location>
</feature>